<dbReference type="EMBL" id="AWXR01000085">
    <property type="protein sequence ID" value="ERM80641.1"/>
    <property type="molecule type" value="Genomic_DNA"/>
</dbReference>
<proteinExistence type="predicted"/>
<comment type="caution">
    <text evidence="1">The sequence shown here is derived from an EMBL/GenBank/DDBJ whole genome shotgun (WGS) entry which is preliminary data.</text>
</comment>
<keyword evidence="2" id="KW-1185">Reference proteome</keyword>
<protein>
    <submittedName>
        <fullName evidence="1">Uncharacterized protein</fullName>
    </submittedName>
</protein>
<sequence length="37" mass="4411">MGLLECHVFFRIKFVQYVYFEKGNRGQNDSIPNFLSI</sequence>
<accession>U5BVL1</accession>
<evidence type="ECO:0000313" key="2">
    <source>
        <dbReference type="Proteomes" id="UP000016843"/>
    </source>
</evidence>
<gene>
    <name evidence="1" type="ORF">P872_12555</name>
</gene>
<evidence type="ECO:0000313" key="1">
    <source>
        <dbReference type="EMBL" id="ERM80641.1"/>
    </source>
</evidence>
<name>U5BVL1_9BACT</name>
<dbReference type="Proteomes" id="UP000016843">
    <property type="component" value="Unassembled WGS sequence"/>
</dbReference>
<organism evidence="1 2">
    <name type="scientific">Rhodonellum psychrophilum GCM71 = DSM 17998</name>
    <dbReference type="NCBI Taxonomy" id="1123057"/>
    <lineage>
        <taxon>Bacteria</taxon>
        <taxon>Pseudomonadati</taxon>
        <taxon>Bacteroidota</taxon>
        <taxon>Cytophagia</taxon>
        <taxon>Cytophagales</taxon>
        <taxon>Cytophagaceae</taxon>
        <taxon>Rhodonellum</taxon>
    </lineage>
</organism>
<dbReference type="AlphaFoldDB" id="U5BVL1"/>
<reference evidence="1 2" key="1">
    <citation type="journal article" date="2013" name="Genome Announc.">
        <title>Draft Genome Sequence of the Psychrophilic and Alkaliphilic Rhodonellum psychrophilum Strain GCM71T.</title>
        <authorList>
            <person name="Hauptmann A.L."/>
            <person name="Glaring M.A."/>
            <person name="Hallin P.F."/>
            <person name="Prieme A."/>
            <person name="Stougaard P."/>
        </authorList>
    </citation>
    <scope>NUCLEOTIDE SEQUENCE [LARGE SCALE GENOMIC DNA]</scope>
    <source>
        <strain evidence="1 2">GCM71</strain>
    </source>
</reference>